<evidence type="ECO:0000259" key="3">
    <source>
        <dbReference type="Pfam" id="PF04717"/>
    </source>
</evidence>
<dbReference type="Pfam" id="PF22178">
    <property type="entry name" value="Gp5_trimer_C"/>
    <property type="match status" value="1"/>
</dbReference>
<feature type="domain" description="Gp5/Type VI secretion system Vgr protein OB-fold" evidence="3">
    <location>
        <begin position="375"/>
        <end position="442"/>
    </location>
</feature>
<evidence type="ECO:0000256" key="2">
    <source>
        <dbReference type="SAM" id="MobiDB-lite"/>
    </source>
</evidence>
<dbReference type="Gene3D" id="2.30.110.50">
    <property type="match status" value="1"/>
</dbReference>
<name>A0A9N8S0A6_9BURK</name>
<keyword evidence="5" id="KW-0436">Ligase</keyword>
<dbReference type="SUPFAM" id="SSF69349">
    <property type="entry name" value="Phage fibre proteins"/>
    <property type="match status" value="1"/>
</dbReference>
<dbReference type="Proteomes" id="UP000789704">
    <property type="component" value="Unassembled WGS sequence"/>
</dbReference>
<dbReference type="Gene3D" id="4.10.220.110">
    <property type="match status" value="1"/>
</dbReference>
<dbReference type="InterPro" id="IPR006533">
    <property type="entry name" value="T6SS_Vgr_RhsGE"/>
</dbReference>
<comment type="caution">
    <text evidence="5">The sequence shown here is derived from an EMBL/GenBank/DDBJ whole genome shotgun (WGS) entry which is preliminary data.</text>
</comment>
<dbReference type="RefSeq" id="WP_228880936.1">
    <property type="nucleotide sequence ID" value="NZ_CAJQZC010000008.1"/>
</dbReference>
<dbReference type="SUPFAM" id="SSF69255">
    <property type="entry name" value="gp5 N-terminal domain-like"/>
    <property type="match status" value="1"/>
</dbReference>
<dbReference type="NCBIfam" id="TIGR01646">
    <property type="entry name" value="vgr_GE"/>
    <property type="match status" value="1"/>
</dbReference>
<dbReference type="EC" id="6.3.2.-" evidence="5"/>
<dbReference type="InterPro" id="IPR017847">
    <property type="entry name" value="T6SS_RhsGE_Vgr_subset"/>
</dbReference>
<accession>A0A9N8S0A6</accession>
<evidence type="ECO:0000313" key="5">
    <source>
        <dbReference type="EMBL" id="CAG4912560.1"/>
    </source>
</evidence>
<evidence type="ECO:0000259" key="4">
    <source>
        <dbReference type="Pfam" id="PF22178"/>
    </source>
</evidence>
<sequence>MYSSASQTGCLASISTPLGTDVLLLDGFAGREAISELFRFQLRMRSFDMALDASVLVGRKVTVTLQQPTGPQRWFNGIVTRFVNAGADLKYGYYTAEMAPSLMLLTLGRNRAIYQNLSALAIIEQILGAFSIAYELRLSGAAFPVREYCVQFDESPFSFISRLMEEEGMFYFFTFADGVHTMVLADAPSAHQTGAAESATLHVSTGAMSNAAVQAVSRLELVQGLGASAQVFADYDYLTAQTSSAAANSAAAASAGEQYVYPGKYADAADATRKAAIRAAAQSVDQQTGTGSSVCYSLAAGTTFTLAGHSSAALNVMYVVRSVTHSASNGAYSNEFEVFPQTVPFRAPFVTPRPVVAGTHTATVVGSSGEEIWTDAYGRVKVKFHWDRSATADQNSSCWVRVVQSSAGQGWGHLFLPRVGHEVVVSYVDGDPDRPLVTGSVYNLQSTLPVALPGLQTQSVMRSRTSKEGTAGNEMRMEDKSGSEELYFHAQKDMTVEIENALATTVKAGAETHVLQKGDRTVDVQAGNETHNVKGTRALDVTGDETHTNHAAFTQSVTGNYQLKVSGDLVIDVSGSVTIKSGAALLNQAGTSLDNKAGTTLTNKAGATLTNDAPEVQQKASAAHTVQSGGILELKGSLIKLN</sequence>
<comment type="similarity">
    <text evidence="1">Belongs to the VgrG protein family.</text>
</comment>
<dbReference type="NCBIfam" id="TIGR03361">
    <property type="entry name" value="VI_Rhs_Vgr"/>
    <property type="match status" value="1"/>
</dbReference>
<dbReference type="InterPro" id="IPR054030">
    <property type="entry name" value="Gp5_Vgr_C"/>
</dbReference>
<feature type="domain" description="Gp5/Type VI secretion system Vgr C-terminal trimerisation" evidence="4">
    <location>
        <begin position="459"/>
        <end position="570"/>
    </location>
</feature>
<evidence type="ECO:0000256" key="1">
    <source>
        <dbReference type="ARBA" id="ARBA00005558"/>
    </source>
</evidence>
<dbReference type="AlphaFoldDB" id="A0A9N8S0A6"/>
<dbReference type="InterPro" id="IPR037026">
    <property type="entry name" value="Vgr_OB-fold_dom_sf"/>
</dbReference>
<evidence type="ECO:0000313" key="6">
    <source>
        <dbReference type="Proteomes" id="UP000789704"/>
    </source>
</evidence>
<keyword evidence="6" id="KW-1185">Reference proteome</keyword>
<reference evidence="5" key="1">
    <citation type="submission" date="2021-04" db="EMBL/GenBank/DDBJ databases">
        <authorList>
            <person name="Vanwijnsberghe S."/>
        </authorList>
    </citation>
    <scope>NUCLEOTIDE SEQUENCE</scope>
    <source>
        <strain evidence="5">LMG 31841</strain>
    </source>
</reference>
<protein>
    <submittedName>
        <fullName evidence="5">Actin cross-linking toxin VgrG1</fullName>
        <ecNumber evidence="5">6.3.2.-</ecNumber>
    </submittedName>
</protein>
<proteinExistence type="inferred from homology"/>
<feature type="region of interest" description="Disordered" evidence="2">
    <location>
        <begin position="458"/>
        <end position="479"/>
    </location>
</feature>
<dbReference type="Gene3D" id="2.40.50.230">
    <property type="entry name" value="Gp5 N-terminal domain"/>
    <property type="match status" value="1"/>
</dbReference>
<dbReference type="Gene3D" id="3.55.50.10">
    <property type="entry name" value="Baseplate protein-like domains"/>
    <property type="match status" value="1"/>
</dbReference>
<dbReference type="EMBL" id="CAJQZC010000008">
    <property type="protein sequence ID" value="CAG4912560.1"/>
    <property type="molecule type" value="Genomic_DNA"/>
</dbReference>
<dbReference type="SUPFAM" id="SSF69279">
    <property type="entry name" value="Phage tail proteins"/>
    <property type="match status" value="2"/>
</dbReference>
<dbReference type="InterPro" id="IPR006531">
    <property type="entry name" value="Gp5/Vgr_OB"/>
</dbReference>
<dbReference type="GO" id="GO:0016874">
    <property type="term" value="F:ligase activity"/>
    <property type="evidence" value="ECO:0007669"/>
    <property type="project" value="UniProtKB-KW"/>
</dbReference>
<organism evidence="5 6">
    <name type="scientific">Paraburkholderia saeva</name>
    <dbReference type="NCBI Taxonomy" id="2777537"/>
    <lineage>
        <taxon>Bacteria</taxon>
        <taxon>Pseudomonadati</taxon>
        <taxon>Pseudomonadota</taxon>
        <taxon>Betaproteobacteria</taxon>
        <taxon>Burkholderiales</taxon>
        <taxon>Burkholderiaceae</taxon>
        <taxon>Paraburkholderia</taxon>
    </lineage>
</organism>
<dbReference type="Pfam" id="PF04717">
    <property type="entry name" value="Phage_base_V"/>
    <property type="match status" value="1"/>
</dbReference>
<gene>
    <name evidence="5" type="primary">vgrG1</name>
    <name evidence="5" type="ORF">LMG31841_04181</name>
</gene>
<dbReference type="Pfam" id="PF05954">
    <property type="entry name" value="Phage_GPD"/>
    <property type="match status" value="1"/>
</dbReference>